<dbReference type="EMBL" id="KU862660">
    <property type="protein sequence ID" value="ANA49256.1"/>
    <property type="molecule type" value="Genomic_DNA"/>
</dbReference>
<protein>
    <submittedName>
        <fullName evidence="1">Uncharacterized protein</fullName>
    </submittedName>
</protein>
<dbReference type="Proteomes" id="UP000223738">
    <property type="component" value="Segment"/>
</dbReference>
<sequence length="143" mass="15887">MAQMTDDEKIAFIALMLGDIPGGPYYPMFTPEQYASFLKASSGNLSRAIMLAALSASYQLAGESSRETIGELSISNSTSSNYLKLLDFLQKEVGKIPPQSMMPWFAGMNEPDCNKLLNYHRCDKDWEERWTFIGGPPKPCGDC</sequence>
<evidence type="ECO:0000313" key="2">
    <source>
        <dbReference type="Proteomes" id="UP000223738"/>
    </source>
</evidence>
<gene>
    <name evidence="1" type="ORF">PMW_131</name>
</gene>
<reference evidence="1 2" key="1">
    <citation type="submission" date="2016-03" db="EMBL/GenBank/DDBJ databases">
        <title>Characterization of pf16 and phiPMW: Two novel phages infecting Pseudomonas putida PpG1.</title>
        <authorList>
            <person name="Magill D.J."/>
            <person name="Krylov V.N."/>
            <person name="Allen C.C.R."/>
            <person name="McGrath J.W."/>
            <person name="Quinn J.P."/>
            <person name="Kulakov L.A."/>
        </authorList>
    </citation>
    <scope>NUCLEOTIDE SEQUENCE [LARGE SCALE GENOMIC DNA]</scope>
</reference>
<accession>A0A1S5R1H3</accession>
<keyword evidence="2" id="KW-1185">Reference proteome</keyword>
<name>A0A1S5R1H3_9CAUD</name>
<evidence type="ECO:0000313" key="1">
    <source>
        <dbReference type="EMBL" id="ANA49256.1"/>
    </source>
</evidence>
<organism evidence="1 2">
    <name type="scientific">Pseudomonas phage phiPMW</name>
    <dbReference type="NCBI Taxonomy" id="1815582"/>
    <lineage>
        <taxon>Viruses</taxon>
        <taxon>Duplodnaviria</taxon>
        <taxon>Heunggongvirae</taxon>
        <taxon>Uroviricota</taxon>
        <taxon>Caudoviricetes</taxon>
        <taxon>Plaisancevirus</taxon>
        <taxon>Plaisancevirus PMW</taxon>
    </lineage>
</organism>
<proteinExistence type="predicted"/>